<protein>
    <submittedName>
        <fullName evidence="2">Uncharacterized protein</fullName>
    </submittedName>
</protein>
<keyword evidence="1" id="KW-0472">Membrane</keyword>
<feature type="transmembrane region" description="Helical" evidence="1">
    <location>
        <begin position="131"/>
        <end position="149"/>
    </location>
</feature>
<reference evidence="2" key="1">
    <citation type="submission" date="2020-10" db="EMBL/GenBank/DDBJ databases">
        <authorList>
            <person name="Han B."/>
            <person name="Lu T."/>
            <person name="Zhao Q."/>
            <person name="Huang X."/>
            <person name="Zhao Y."/>
        </authorList>
    </citation>
    <scope>NUCLEOTIDE SEQUENCE</scope>
</reference>
<keyword evidence="3" id="KW-1185">Reference proteome</keyword>
<evidence type="ECO:0000313" key="3">
    <source>
        <dbReference type="Proteomes" id="UP000604825"/>
    </source>
</evidence>
<evidence type="ECO:0000313" key="2">
    <source>
        <dbReference type="EMBL" id="CAD6270713.1"/>
    </source>
</evidence>
<evidence type="ECO:0000256" key="1">
    <source>
        <dbReference type="SAM" id="Phobius"/>
    </source>
</evidence>
<keyword evidence="1" id="KW-0812">Transmembrane</keyword>
<name>A0A811RL31_9POAL</name>
<dbReference type="EMBL" id="CAJGYO010000015">
    <property type="protein sequence ID" value="CAD6270713.1"/>
    <property type="molecule type" value="Genomic_DNA"/>
</dbReference>
<dbReference type="AlphaFoldDB" id="A0A811RL31"/>
<sequence length="180" mass="21142">MWDSMIEKVKKVIYRYEGKQEDEESSLYSVIYDILIARWTKGNNPLHCLAHSLNPRYYSKKWIEEGPGREPPHKDKEVSKMRMVCFKKLFPMPEELAKSVFEDLVFVHSNLRHLSRRTDAYKTGETRMWDVGGILLIHLVVLAFLKWLICPLMNLNRKSVSFGPDELPVDIVDDNETIEE</sequence>
<keyword evidence="1" id="KW-1133">Transmembrane helix</keyword>
<gene>
    <name evidence="2" type="ORF">NCGR_LOCUS54005</name>
</gene>
<proteinExistence type="predicted"/>
<dbReference type="Proteomes" id="UP000604825">
    <property type="component" value="Unassembled WGS sequence"/>
</dbReference>
<organism evidence="2 3">
    <name type="scientific">Miscanthus lutarioriparius</name>
    <dbReference type="NCBI Taxonomy" id="422564"/>
    <lineage>
        <taxon>Eukaryota</taxon>
        <taxon>Viridiplantae</taxon>
        <taxon>Streptophyta</taxon>
        <taxon>Embryophyta</taxon>
        <taxon>Tracheophyta</taxon>
        <taxon>Spermatophyta</taxon>
        <taxon>Magnoliopsida</taxon>
        <taxon>Liliopsida</taxon>
        <taxon>Poales</taxon>
        <taxon>Poaceae</taxon>
        <taxon>PACMAD clade</taxon>
        <taxon>Panicoideae</taxon>
        <taxon>Andropogonodae</taxon>
        <taxon>Andropogoneae</taxon>
        <taxon>Saccharinae</taxon>
        <taxon>Miscanthus</taxon>
    </lineage>
</organism>
<comment type="caution">
    <text evidence="2">The sequence shown here is derived from an EMBL/GenBank/DDBJ whole genome shotgun (WGS) entry which is preliminary data.</text>
</comment>
<accession>A0A811RL31</accession>
<dbReference type="OrthoDB" id="1925573at2759"/>